<evidence type="ECO:0000313" key="3">
    <source>
        <dbReference type="Proteomes" id="UP000277928"/>
    </source>
</evidence>
<dbReference type="EMBL" id="UYRX01001793">
    <property type="protein sequence ID" value="VDM92168.1"/>
    <property type="molecule type" value="Genomic_DNA"/>
</dbReference>
<name>A0A3P7LXS5_LITSI</name>
<feature type="compositionally biased region" description="Basic residues" evidence="1">
    <location>
        <begin position="64"/>
        <end position="75"/>
    </location>
</feature>
<dbReference type="Proteomes" id="UP000277928">
    <property type="component" value="Unassembled WGS sequence"/>
</dbReference>
<feature type="compositionally biased region" description="Acidic residues" evidence="1">
    <location>
        <begin position="33"/>
        <end position="49"/>
    </location>
</feature>
<organism evidence="2 3">
    <name type="scientific">Litomosoides sigmodontis</name>
    <name type="common">Filarial nematode worm</name>
    <dbReference type="NCBI Taxonomy" id="42156"/>
    <lineage>
        <taxon>Eukaryota</taxon>
        <taxon>Metazoa</taxon>
        <taxon>Ecdysozoa</taxon>
        <taxon>Nematoda</taxon>
        <taxon>Chromadorea</taxon>
        <taxon>Rhabditida</taxon>
        <taxon>Spirurina</taxon>
        <taxon>Spiruromorpha</taxon>
        <taxon>Filarioidea</taxon>
        <taxon>Onchocercidae</taxon>
        <taxon>Litomosoides</taxon>
    </lineage>
</organism>
<feature type="region of interest" description="Disordered" evidence="1">
    <location>
        <begin position="1"/>
        <end position="76"/>
    </location>
</feature>
<evidence type="ECO:0000256" key="1">
    <source>
        <dbReference type="SAM" id="MobiDB-lite"/>
    </source>
</evidence>
<proteinExistence type="predicted"/>
<gene>
    <name evidence="2" type="ORF">NLS_LOCUS9667</name>
</gene>
<dbReference type="OrthoDB" id="10363282at2759"/>
<evidence type="ECO:0000313" key="2">
    <source>
        <dbReference type="EMBL" id="VDM92168.1"/>
    </source>
</evidence>
<accession>A0A3P7LXS5</accession>
<dbReference type="AlphaFoldDB" id="A0A3P7LXS5"/>
<sequence>MTDNEHNLSATKIHANKIDDGDIDRSMIADGNNGDDDDGDDDDAADGDDVVVKRDANVDATRGSVKRRNYQRKRKSEAVEQISSFLNVKNRKIPTPSAFRPTPKCEYAEKEVSSFFF</sequence>
<protein>
    <submittedName>
        <fullName evidence="2">Uncharacterized protein</fullName>
    </submittedName>
</protein>
<dbReference type="OMA" id="INAHHTR"/>
<keyword evidence="3" id="KW-1185">Reference proteome</keyword>
<feature type="compositionally biased region" description="Basic and acidic residues" evidence="1">
    <location>
        <begin position="16"/>
        <end position="27"/>
    </location>
</feature>
<reference evidence="2 3" key="1">
    <citation type="submission" date="2018-08" db="EMBL/GenBank/DDBJ databases">
        <authorList>
            <person name="Laetsch R D."/>
            <person name="Stevens L."/>
            <person name="Kumar S."/>
            <person name="Blaxter L. M."/>
        </authorList>
    </citation>
    <scope>NUCLEOTIDE SEQUENCE [LARGE SCALE GENOMIC DNA]</scope>
</reference>